<protein>
    <submittedName>
        <fullName evidence="1">Uncharacterized protein</fullName>
    </submittedName>
</protein>
<proteinExistence type="predicted"/>
<evidence type="ECO:0000313" key="1">
    <source>
        <dbReference type="EMBL" id="MPN33296.1"/>
    </source>
</evidence>
<gene>
    <name evidence="1" type="ORF">SDC9_180781</name>
</gene>
<accession>A0A645H481</accession>
<name>A0A645H481_9ZZZZ</name>
<reference evidence="1" key="1">
    <citation type="submission" date="2019-08" db="EMBL/GenBank/DDBJ databases">
        <authorList>
            <person name="Kucharzyk K."/>
            <person name="Murdoch R.W."/>
            <person name="Higgins S."/>
            <person name="Loffler F."/>
        </authorList>
    </citation>
    <scope>NUCLEOTIDE SEQUENCE</scope>
</reference>
<dbReference type="AlphaFoldDB" id="A0A645H481"/>
<dbReference type="EMBL" id="VSSQ01085730">
    <property type="protein sequence ID" value="MPN33296.1"/>
    <property type="molecule type" value="Genomic_DNA"/>
</dbReference>
<comment type="caution">
    <text evidence="1">The sequence shown here is derived from an EMBL/GenBank/DDBJ whole genome shotgun (WGS) entry which is preliminary data.</text>
</comment>
<sequence length="129" mass="14281">MIFDIQVIGTADIDHLIVVVSFGQGIFAVRVVATQSEKLAGSDFDHIRQFIGVERLRNLGGVAGVKHERHLAIAVTGKRRRADRHRGEHHRMAILRNREPPTVPGNAEIHGLNHLAAGVKADDKLLRNH</sequence>
<organism evidence="1">
    <name type="scientific">bioreactor metagenome</name>
    <dbReference type="NCBI Taxonomy" id="1076179"/>
    <lineage>
        <taxon>unclassified sequences</taxon>
        <taxon>metagenomes</taxon>
        <taxon>ecological metagenomes</taxon>
    </lineage>
</organism>